<proteinExistence type="predicted"/>
<evidence type="ECO:0000313" key="2">
    <source>
        <dbReference type="Proteomes" id="UP000233551"/>
    </source>
</evidence>
<reference evidence="1 2" key="1">
    <citation type="submission" date="2017-11" db="EMBL/GenBank/DDBJ databases">
        <title>De-novo sequencing of pomegranate (Punica granatum L.) genome.</title>
        <authorList>
            <person name="Akparov Z."/>
            <person name="Amiraslanov A."/>
            <person name="Hajiyeva S."/>
            <person name="Abbasov M."/>
            <person name="Kaur K."/>
            <person name="Hamwieh A."/>
            <person name="Solovyev V."/>
            <person name="Salamov A."/>
            <person name="Braich B."/>
            <person name="Kosarev P."/>
            <person name="Mahmoud A."/>
            <person name="Hajiyev E."/>
            <person name="Babayeva S."/>
            <person name="Izzatullayeva V."/>
            <person name="Mammadov A."/>
            <person name="Mammadov A."/>
            <person name="Sharifova S."/>
            <person name="Ojaghi J."/>
            <person name="Eynullazada K."/>
            <person name="Bayramov B."/>
            <person name="Abdulazimova A."/>
            <person name="Shahmuradov I."/>
        </authorList>
    </citation>
    <scope>NUCLEOTIDE SEQUENCE [LARGE SCALE GENOMIC DNA]</scope>
    <source>
        <strain evidence="2">cv. AG2017</strain>
        <tissue evidence="1">Leaf</tissue>
    </source>
</reference>
<dbReference type="Proteomes" id="UP000233551">
    <property type="component" value="Unassembled WGS sequence"/>
</dbReference>
<organism evidence="1 2">
    <name type="scientific">Punica granatum</name>
    <name type="common">Pomegranate</name>
    <dbReference type="NCBI Taxonomy" id="22663"/>
    <lineage>
        <taxon>Eukaryota</taxon>
        <taxon>Viridiplantae</taxon>
        <taxon>Streptophyta</taxon>
        <taxon>Embryophyta</taxon>
        <taxon>Tracheophyta</taxon>
        <taxon>Spermatophyta</taxon>
        <taxon>Magnoliopsida</taxon>
        <taxon>eudicotyledons</taxon>
        <taxon>Gunneridae</taxon>
        <taxon>Pentapetalae</taxon>
        <taxon>rosids</taxon>
        <taxon>malvids</taxon>
        <taxon>Myrtales</taxon>
        <taxon>Lythraceae</taxon>
        <taxon>Punica</taxon>
    </lineage>
</organism>
<evidence type="ECO:0000313" key="1">
    <source>
        <dbReference type="EMBL" id="PKI46850.1"/>
    </source>
</evidence>
<sequence length="137" mass="15504">MQKVPEIPHRSRRATRESERRVISGLAEADSSNVIHGWLTGLSKGRDPPRRNNPILLLLLLGELCLPPRKGHPRLSLSPMTRRLRAKSHCNLLGGPELADSLPNARRAFSVYRVHQLFRPLNDYFDGLLPSLLYLSL</sequence>
<name>A0A2I0IT97_PUNGR</name>
<keyword evidence="2" id="KW-1185">Reference proteome</keyword>
<dbReference type="AlphaFoldDB" id="A0A2I0IT97"/>
<dbReference type="EMBL" id="PGOL01002569">
    <property type="protein sequence ID" value="PKI46850.1"/>
    <property type="molecule type" value="Genomic_DNA"/>
</dbReference>
<accession>A0A2I0IT97</accession>
<comment type="caution">
    <text evidence="1">The sequence shown here is derived from an EMBL/GenBank/DDBJ whole genome shotgun (WGS) entry which is preliminary data.</text>
</comment>
<gene>
    <name evidence="1" type="ORF">CRG98_032788</name>
</gene>
<protein>
    <submittedName>
        <fullName evidence="1">Uncharacterized protein</fullName>
    </submittedName>
</protein>